<protein>
    <recommendedName>
        <fullName evidence="1">SnoaL-like domain-containing protein</fullName>
    </recommendedName>
</protein>
<accession>A0ABM8TDV6</accession>
<dbReference type="InterPro" id="IPR037401">
    <property type="entry name" value="SnoaL-like"/>
</dbReference>
<dbReference type="RefSeq" id="WP_211952828.1">
    <property type="nucleotide sequence ID" value="NZ_CAJPVI010000008.1"/>
</dbReference>
<dbReference type="Gene3D" id="3.10.450.50">
    <property type="match status" value="1"/>
</dbReference>
<sequence>MQDRLQAMLDKAEIAEVVQTERAARDQAQWARMLDTYHADSVVDLSWFHGSGPEFVAASRRMYEAGRHSAHQMGPTLVMLNGDRALAQTPCAVTARAQLDGVEVEVTTHSRLHERVERRDGVWRIARMGIVYLRDGLAVVNPSARIELDDAKLAAYRPTYRFLSYLLAHVGQQPRLDLPGIDRPETVQPLLDSDDAWLAGAG</sequence>
<dbReference type="SUPFAM" id="SSF54427">
    <property type="entry name" value="NTF2-like"/>
    <property type="match status" value="1"/>
</dbReference>
<comment type="caution">
    <text evidence="2">The sequence shown here is derived from an EMBL/GenBank/DDBJ whole genome shotgun (WGS) entry which is preliminary data.</text>
</comment>
<proteinExistence type="predicted"/>
<evidence type="ECO:0000259" key="1">
    <source>
        <dbReference type="Pfam" id="PF13577"/>
    </source>
</evidence>
<organism evidence="2 3">
    <name type="scientific">Cupriavidus numazuensis</name>
    <dbReference type="NCBI Taxonomy" id="221992"/>
    <lineage>
        <taxon>Bacteria</taxon>
        <taxon>Pseudomonadati</taxon>
        <taxon>Pseudomonadota</taxon>
        <taxon>Betaproteobacteria</taxon>
        <taxon>Burkholderiales</taxon>
        <taxon>Burkholderiaceae</taxon>
        <taxon>Cupriavidus</taxon>
    </lineage>
</organism>
<evidence type="ECO:0000313" key="2">
    <source>
        <dbReference type="EMBL" id="CAG2139362.1"/>
    </source>
</evidence>
<dbReference type="Pfam" id="PF13577">
    <property type="entry name" value="SnoaL_4"/>
    <property type="match status" value="1"/>
</dbReference>
<evidence type="ECO:0000313" key="3">
    <source>
        <dbReference type="Proteomes" id="UP000672657"/>
    </source>
</evidence>
<feature type="domain" description="SnoaL-like" evidence="1">
    <location>
        <begin position="7"/>
        <end position="128"/>
    </location>
</feature>
<dbReference type="InterPro" id="IPR032710">
    <property type="entry name" value="NTF2-like_dom_sf"/>
</dbReference>
<keyword evidence="3" id="KW-1185">Reference proteome</keyword>
<dbReference type="Proteomes" id="UP000672657">
    <property type="component" value="Unassembled WGS sequence"/>
</dbReference>
<gene>
    <name evidence="2" type="ORF">LMG26411_01696</name>
</gene>
<dbReference type="EMBL" id="CAJPVI010000008">
    <property type="protein sequence ID" value="CAG2139362.1"/>
    <property type="molecule type" value="Genomic_DNA"/>
</dbReference>
<name>A0ABM8TDV6_9BURK</name>
<reference evidence="2 3" key="1">
    <citation type="submission" date="2021-03" db="EMBL/GenBank/DDBJ databases">
        <authorList>
            <person name="Peeters C."/>
        </authorList>
    </citation>
    <scope>NUCLEOTIDE SEQUENCE [LARGE SCALE GENOMIC DNA]</scope>
    <source>
        <strain evidence="2 3">LMG 26411</strain>
    </source>
</reference>